<proteinExistence type="predicted"/>
<feature type="transmembrane region" description="Helical" evidence="2">
    <location>
        <begin position="20"/>
        <end position="50"/>
    </location>
</feature>
<dbReference type="EMBL" id="BKZV01000006">
    <property type="protein sequence ID" value="GER85023.1"/>
    <property type="molecule type" value="Genomic_DNA"/>
</dbReference>
<protein>
    <submittedName>
        <fullName evidence="3">Uncharacterized protein</fullName>
    </submittedName>
</protein>
<feature type="region of interest" description="Disordered" evidence="1">
    <location>
        <begin position="155"/>
        <end position="219"/>
    </location>
</feature>
<comment type="caution">
    <text evidence="3">The sequence shown here is derived from an EMBL/GenBank/DDBJ whole genome shotgun (WGS) entry which is preliminary data.</text>
</comment>
<evidence type="ECO:0000256" key="1">
    <source>
        <dbReference type="SAM" id="MobiDB-lite"/>
    </source>
</evidence>
<sequence length="219" mass="23765">MSVPVLAALAADPLETWGQIAAIVLAIELFVFVLLALGLSIGLFFAFAWVQEKSELIKRLRPVVDQLNQALETSPTERSTEGGALEHPLVQGVVSLPERVRAVDRRVEQGSDRVAEAVIEFRARTVMVKEMARAFFLPGLVRREARQRELRRAAEAGAELREDSREVGPSPAGRSVAEDLPATFEAEGAGRVGVAGGLSTREEAPAQQAVQSMRHVSPH</sequence>
<accession>A0A5J4KBL6</accession>
<dbReference type="AlphaFoldDB" id="A0A5J4KBL6"/>
<keyword evidence="2" id="KW-0472">Membrane</keyword>
<dbReference type="Proteomes" id="UP000334820">
    <property type="component" value="Unassembled WGS sequence"/>
</dbReference>
<evidence type="ECO:0000313" key="3">
    <source>
        <dbReference type="EMBL" id="GER85023.1"/>
    </source>
</evidence>
<keyword evidence="4" id="KW-1185">Reference proteome</keyword>
<evidence type="ECO:0000313" key="4">
    <source>
        <dbReference type="Proteomes" id="UP000334820"/>
    </source>
</evidence>
<name>A0A5J4KBL6_9CHLR</name>
<evidence type="ECO:0000256" key="2">
    <source>
        <dbReference type="SAM" id="Phobius"/>
    </source>
</evidence>
<dbReference type="RefSeq" id="WP_151729575.1">
    <property type="nucleotide sequence ID" value="NZ_BKZV01000006.1"/>
</dbReference>
<reference evidence="3 4" key="1">
    <citation type="journal article" date="2019" name="Int. J. Syst. Evol. Microbiol.">
        <title>Thermogemmatispora aurantia sp. nov. and Thermogemmatispora argillosa sp. nov., within the class Ktedonobacteria, and emended description of the genus Thermogemmatispora.</title>
        <authorList>
            <person name="Zheng Y."/>
            <person name="Wang C.M."/>
            <person name="Sakai Y."/>
            <person name="Abe K."/>
            <person name="Yokota A."/>
            <person name="Yabe S."/>
        </authorList>
    </citation>
    <scope>NUCLEOTIDE SEQUENCE [LARGE SCALE GENOMIC DNA]</scope>
    <source>
        <strain evidence="3 4">A1-2</strain>
    </source>
</reference>
<feature type="compositionally biased region" description="Basic and acidic residues" evidence="1">
    <location>
        <begin position="155"/>
        <end position="166"/>
    </location>
</feature>
<keyword evidence="2" id="KW-0812">Transmembrane</keyword>
<organism evidence="3 4">
    <name type="scientific">Thermogemmatispora aurantia</name>
    <dbReference type="NCBI Taxonomy" id="2045279"/>
    <lineage>
        <taxon>Bacteria</taxon>
        <taxon>Bacillati</taxon>
        <taxon>Chloroflexota</taxon>
        <taxon>Ktedonobacteria</taxon>
        <taxon>Thermogemmatisporales</taxon>
        <taxon>Thermogemmatisporaceae</taxon>
        <taxon>Thermogemmatispora</taxon>
    </lineage>
</organism>
<keyword evidence="2" id="KW-1133">Transmembrane helix</keyword>
<gene>
    <name evidence="3" type="ORF">KTAU_36590</name>
</gene>